<evidence type="ECO:0000256" key="3">
    <source>
        <dbReference type="ARBA" id="ARBA00010088"/>
    </source>
</evidence>
<evidence type="ECO:0000256" key="6">
    <source>
        <dbReference type="ARBA" id="ARBA00022438"/>
    </source>
</evidence>
<protein>
    <recommendedName>
        <fullName evidence="5 11">Proline iminopeptidase</fullName>
        <shortName evidence="11">PIP</shortName>
        <ecNumber evidence="4 11">3.4.11.5</ecNumber>
    </recommendedName>
    <alternativeName>
        <fullName evidence="10 11">Prolyl aminopeptidase</fullName>
    </alternativeName>
</protein>
<dbReference type="EMBL" id="CACVAY010000119">
    <property type="protein sequence ID" value="CAA6824512.1"/>
    <property type="molecule type" value="Genomic_DNA"/>
</dbReference>
<dbReference type="EC" id="3.4.11.5" evidence="4 11"/>
<dbReference type="AlphaFoldDB" id="A0A6S6TUW7"/>
<feature type="domain" description="AB hydrolase-1" evidence="14">
    <location>
        <begin position="35"/>
        <end position="310"/>
    </location>
</feature>
<accession>A0A6S6TUW7</accession>
<evidence type="ECO:0000259" key="14">
    <source>
        <dbReference type="Pfam" id="PF00561"/>
    </source>
</evidence>
<evidence type="ECO:0000256" key="9">
    <source>
        <dbReference type="ARBA" id="ARBA00022801"/>
    </source>
</evidence>
<dbReference type="PIRSF" id="PIRSF006431">
    <property type="entry name" value="Pept_S33"/>
    <property type="match status" value="1"/>
</dbReference>
<dbReference type="Gene3D" id="3.40.50.1820">
    <property type="entry name" value="alpha/beta hydrolase"/>
    <property type="match status" value="1"/>
</dbReference>
<comment type="catalytic activity">
    <reaction evidence="1 11 13">
        <text>Release of N-terminal proline from a peptide.</text>
        <dbReference type="EC" id="3.4.11.5"/>
    </reaction>
</comment>
<proteinExistence type="inferred from homology"/>
<evidence type="ECO:0000256" key="7">
    <source>
        <dbReference type="ARBA" id="ARBA00022490"/>
    </source>
</evidence>
<dbReference type="PRINTS" id="PR00793">
    <property type="entry name" value="PROAMNOPTASE"/>
</dbReference>
<gene>
    <name evidence="15" type="ORF">HELGO_WM22501</name>
</gene>
<dbReference type="InterPro" id="IPR029058">
    <property type="entry name" value="AB_hydrolase_fold"/>
</dbReference>
<dbReference type="SUPFAM" id="SSF53474">
    <property type="entry name" value="alpha/beta-Hydrolases"/>
    <property type="match status" value="1"/>
</dbReference>
<dbReference type="PANTHER" id="PTHR43722">
    <property type="entry name" value="PROLINE IMINOPEPTIDASE"/>
    <property type="match status" value="1"/>
</dbReference>
<evidence type="ECO:0000256" key="11">
    <source>
        <dbReference type="PIRNR" id="PIRNR006431"/>
    </source>
</evidence>
<dbReference type="GO" id="GO:0004177">
    <property type="term" value="F:aminopeptidase activity"/>
    <property type="evidence" value="ECO:0007669"/>
    <property type="project" value="UniProtKB-UniRule"/>
</dbReference>
<comment type="subcellular location">
    <subcellularLocation>
        <location evidence="2 11">Cytoplasm</location>
    </subcellularLocation>
</comment>
<feature type="active site" description="Nucleophile" evidence="12">
    <location>
        <position position="109"/>
    </location>
</feature>
<keyword evidence="7 11" id="KW-0963">Cytoplasm</keyword>
<evidence type="ECO:0000256" key="12">
    <source>
        <dbReference type="PIRSR" id="PIRSR006431-1"/>
    </source>
</evidence>
<evidence type="ECO:0000256" key="10">
    <source>
        <dbReference type="ARBA" id="ARBA00029605"/>
    </source>
</evidence>
<organism evidence="15">
    <name type="scientific">uncultured Thiotrichaceae bacterium</name>
    <dbReference type="NCBI Taxonomy" id="298394"/>
    <lineage>
        <taxon>Bacteria</taxon>
        <taxon>Pseudomonadati</taxon>
        <taxon>Pseudomonadota</taxon>
        <taxon>Gammaproteobacteria</taxon>
        <taxon>Thiotrichales</taxon>
        <taxon>Thiotrichaceae</taxon>
        <taxon>environmental samples</taxon>
    </lineage>
</organism>
<evidence type="ECO:0000256" key="8">
    <source>
        <dbReference type="ARBA" id="ARBA00022670"/>
    </source>
</evidence>
<sequence length="331" mass="37757">MPLYPEIESPKTYSINVDSPHQLYVEECGNPDGVPVIFLHGGPGSGCNASHRRYFNPEHYRIILFDQRGCGRSTPHGCLDNNTTWHLVDDIERIRQYLEVDKWVLFAGSWGVSLALLYAQNYTKNVSGMILRGAFLASKHDLDWFFCEDGVSRLYPELWNTLSTLLPKPENPKIEETLLQSYHRCLFSDDSALNKKAAKAWSDWTDTIVTWTLTSQPSTETKEEEVAAGSHENVTDKQIRSIRLEAHYAVNQYFLKENHILNNMEAIKQIPTWLVHGRKDITCPIESSWRLHQQLTHSTLQILPNAGHLAGEPDMIEALVKATNEMIKKTP</sequence>
<dbReference type="NCBIfam" id="TIGR01249">
    <property type="entry name" value="pro_imino_pep_1"/>
    <property type="match status" value="1"/>
</dbReference>
<dbReference type="GO" id="GO:0006508">
    <property type="term" value="P:proteolysis"/>
    <property type="evidence" value="ECO:0007669"/>
    <property type="project" value="UniProtKB-KW"/>
</dbReference>
<evidence type="ECO:0000256" key="4">
    <source>
        <dbReference type="ARBA" id="ARBA00012568"/>
    </source>
</evidence>
<evidence type="ECO:0000256" key="2">
    <source>
        <dbReference type="ARBA" id="ARBA00004496"/>
    </source>
</evidence>
<evidence type="ECO:0000256" key="5">
    <source>
        <dbReference type="ARBA" id="ARBA00021843"/>
    </source>
</evidence>
<dbReference type="GO" id="GO:0005737">
    <property type="term" value="C:cytoplasm"/>
    <property type="evidence" value="ECO:0007669"/>
    <property type="project" value="UniProtKB-SubCell"/>
</dbReference>
<evidence type="ECO:0000256" key="13">
    <source>
        <dbReference type="RuleBase" id="RU003421"/>
    </source>
</evidence>
<keyword evidence="6 11" id="KW-0031">Aminopeptidase</keyword>
<evidence type="ECO:0000313" key="15">
    <source>
        <dbReference type="EMBL" id="CAA6824512.1"/>
    </source>
</evidence>
<feature type="active site" description="Proton donor" evidence="12">
    <location>
        <position position="308"/>
    </location>
</feature>
<comment type="similarity">
    <text evidence="3 11 13">Belongs to the peptidase S33 family.</text>
</comment>
<dbReference type="PANTHER" id="PTHR43722:SF1">
    <property type="entry name" value="PROLINE IMINOPEPTIDASE"/>
    <property type="match status" value="1"/>
</dbReference>
<keyword evidence="8 11" id="KW-0645">Protease</keyword>
<dbReference type="InterPro" id="IPR005944">
    <property type="entry name" value="Pro_iminopeptidase"/>
</dbReference>
<dbReference type="InterPro" id="IPR000073">
    <property type="entry name" value="AB_hydrolase_1"/>
</dbReference>
<name>A0A6S6TUW7_9GAMM</name>
<evidence type="ECO:0000256" key="1">
    <source>
        <dbReference type="ARBA" id="ARBA00001585"/>
    </source>
</evidence>
<reference evidence="15" key="1">
    <citation type="submission" date="2020-01" db="EMBL/GenBank/DDBJ databases">
        <authorList>
            <person name="Meier V. D."/>
            <person name="Meier V D."/>
        </authorList>
    </citation>
    <scope>NUCLEOTIDE SEQUENCE</scope>
    <source>
        <strain evidence="15">HLG_WM_MAG_07</strain>
    </source>
</reference>
<keyword evidence="9 11" id="KW-0378">Hydrolase</keyword>
<feature type="active site" evidence="12">
    <location>
        <position position="280"/>
    </location>
</feature>
<dbReference type="InterPro" id="IPR002410">
    <property type="entry name" value="Peptidase_S33"/>
</dbReference>
<dbReference type="Pfam" id="PF00561">
    <property type="entry name" value="Abhydrolase_1"/>
    <property type="match status" value="1"/>
</dbReference>